<sequence>MDVIEHRVRERAYYIWEDEGRVHGRADAHWLRAEAEVAAPAPILTIEAVAATGLAPSPAKTLKPRASRAKAVAKPAEVAAKPVAKTISAKTTATKASASKTSAPKTPASKTPASKTPASKTAAPKAPKALAAAGLAAKPKSARAATGASLH</sequence>
<organism evidence="2 3">
    <name type="scientific">Methylobacterium cerastii</name>
    <dbReference type="NCBI Taxonomy" id="932741"/>
    <lineage>
        <taxon>Bacteria</taxon>
        <taxon>Pseudomonadati</taxon>
        <taxon>Pseudomonadota</taxon>
        <taxon>Alphaproteobacteria</taxon>
        <taxon>Hyphomicrobiales</taxon>
        <taxon>Methylobacteriaceae</taxon>
        <taxon>Methylobacterium</taxon>
    </lineage>
</organism>
<dbReference type="EMBL" id="BPQG01000029">
    <property type="protein sequence ID" value="GJD44118.1"/>
    <property type="molecule type" value="Genomic_DNA"/>
</dbReference>
<feature type="region of interest" description="Disordered" evidence="1">
    <location>
        <begin position="85"/>
        <end position="151"/>
    </location>
</feature>
<gene>
    <name evidence="2" type="ORF">AFCDBAGC_1982</name>
</gene>
<name>A0ABQ4QFU8_9HYPH</name>
<keyword evidence="3" id="KW-1185">Reference proteome</keyword>
<evidence type="ECO:0000313" key="3">
    <source>
        <dbReference type="Proteomes" id="UP001055117"/>
    </source>
</evidence>
<dbReference type="Proteomes" id="UP001055117">
    <property type="component" value="Unassembled WGS sequence"/>
</dbReference>
<dbReference type="InterPro" id="IPR021327">
    <property type="entry name" value="DUF2934"/>
</dbReference>
<dbReference type="Pfam" id="PF11154">
    <property type="entry name" value="DUF2934"/>
    <property type="match status" value="1"/>
</dbReference>
<dbReference type="RefSeq" id="WP_238272099.1">
    <property type="nucleotide sequence ID" value="NZ_BPQG01000029.1"/>
</dbReference>
<reference evidence="2 3" key="1">
    <citation type="journal article" date="2021" name="Front. Microbiol.">
        <title>Comprehensive Comparative Genomics and Phenotyping of Methylobacterium Species.</title>
        <authorList>
            <person name="Alessa O."/>
            <person name="Ogura Y."/>
            <person name="Fujitani Y."/>
            <person name="Takami H."/>
            <person name="Hayashi T."/>
            <person name="Sahin N."/>
            <person name="Tani A."/>
        </authorList>
    </citation>
    <scope>NUCLEOTIDE SEQUENCE [LARGE SCALE GENOMIC DNA]</scope>
    <source>
        <strain evidence="2 3">DSM 23679</strain>
    </source>
</reference>
<accession>A0ABQ4QFU8</accession>
<protein>
    <recommendedName>
        <fullName evidence="4">DUF2934 domain-containing protein</fullName>
    </recommendedName>
</protein>
<proteinExistence type="predicted"/>
<evidence type="ECO:0000256" key="1">
    <source>
        <dbReference type="SAM" id="MobiDB-lite"/>
    </source>
</evidence>
<evidence type="ECO:0000313" key="2">
    <source>
        <dbReference type="EMBL" id="GJD44118.1"/>
    </source>
</evidence>
<evidence type="ECO:0008006" key="4">
    <source>
        <dbReference type="Google" id="ProtNLM"/>
    </source>
</evidence>
<comment type="caution">
    <text evidence="2">The sequence shown here is derived from an EMBL/GenBank/DDBJ whole genome shotgun (WGS) entry which is preliminary data.</text>
</comment>